<protein>
    <recommendedName>
        <fullName evidence="1">UBL3-like ubiquitin domain-containing protein</fullName>
    </recommendedName>
</protein>
<name>A0A7J8LMI9_9ROSI</name>
<dbReference type="PANTHER" id="PTHR13169">
    <property type="entry name" value="UBIQUITIN-LIKE PROTEIN 3 HCG-1 PROTEIN"/>
    <property type="match status" value="1"/>
</dbReference>
<gene>
    <name evidence="2" type="ORF">Golob_012818</name>
</gene>
<comment type="caution">
    <text evidence="2">The sequence shown here is derived from an EMBL/GenBank/DDBJ whole genome shotgun (WGS) entry which is preliminary data.</text>
</comment>
<dbReference type="InterPro" id="IPR040015">
    <property type="entry name" value="UBL3-like"/>
</dbReference>
<dbReference type="InterPro" id="IPR029071">
    <property type="entry name" value="Ubiquitin-like_domsf"/>
</dbReference>
<evidence type="ECO:0000313" key="2">
    <source>
        <dbReference type="EMBL" id="MBA0553655.1"/>
    </source>
</evidence>
<sequence length="198" mass="21451">MNVATLKQKIVAKWPQGKTVTPKSINDLKIIHAGKVIENNKTLADSRITFGDLPAGVITMHVIVQPDIAKNKSGLSSSPYIFIDKHVRKMNLLGILTLRSNLINKPCKAVLKLVEKQDIEVDQGFVLLPTSVTESILIVEQLVLDSRAVPRVASPLFKCSSEDASESLTGKSTIVEVNPHATAKVTMQGGHAGNVLQQ</sequence>
<organism evidence="2 3">
    <name type="scientific">Gossypium lobatum</name>
    <dbReference type="NCBI Taxonomy" id="34289"/>
    <lineage>
        <taxon>Eukaryota</taxon>
        <taxon>Viridiplantae</taxon>
        <taxon>Streptophyta</taxon>
        <taxon>Embryophyta</taxon>
        <taxon>Tracheophyta</taxon>
        <taxon>Spermatophyta</taxon>
        <taxon>Magnoliopsida</taxon>
        <taxon>eudicotyledons</taxon>
        <taxon>Gunneridae</taxon>
        <taxon>Pentapetalae</taxon>
        <taxon>rosids</taxon>
        <taxon>malvids</taxon>
        <taxon>Malvales</taxon>
        <taxon>Malvaceae</taxon>
        <taxon>Malvoideae</taxon>
        <taxon>Gossypium</taxon>
    </lineage>
</organism>
<dbReference type="SUPFAM" id="SSF54236">
    <property type="entry name" value="Ubiquitin-like"/>
    <property type="match status" value="1"/>
</dbReference>
<reference evidence="2 3" key="1">
    <citation type="journal article" date="2019" name="Genome Biol. Evol.">
        <title>Insights into the evolution of the New World diploid cottons (Gossypium, subgenus Houzingenia) based on genome sequencing.</title>
        <authorList>
            <person name="Grover C.E."/>
            <person name="Arick M.A. 2nd"/>
            <person name="Thrash A."/>
            <person name="Conover J.L."/>
            <person name="Sanders W.S."/>
            <person name="Peterson D.G."/>
            <person name="Frelichowski J.E."/>
            <person name="Scheffler J.A."/>
            <person name="Scheffler B.E."/>
            <person name="Wendel J.F."/>
        </authorList>
    </citation>
    <scope>NUCLEOTIDE SEQUENCE [LARGE SCALE GENOMIC DNA]</scope>
    <source>
        <strain evidence="2">157</strain>
        <tissue evidence="2">Leaf</tissue>
    </source>
</reference>
<proteinExistence type="predicted"/>
<accession>A0A7J8LMI9</accession>
<feature type="domain" description="UBL3-like ubiquitin" evidence="1">
    <location>
        <begin position="2"/>
        <end position="73"/>
    </location>
</feature>
<evidence type="ECO:0000259" key="1">
    <source>
        <dbReference type="Pfam" id="PF13881"/>
    </source>
</evidence>
<keyword evidence="3" id="KW-1185">Reference proteome</keyword>
<dbReference type="Proteomes" id="UP000593572">
    <property type="component" value="Unassembled WGS sequence"/>
</dbReference>
<dbReference type="InterPro" id="IPR039540">
    <property type="entry name" value="UBL3-like_ubiquitin_dom"/>
</dbReference>
<dbReference type="PANTHER" id="PTHR13169:SF12">
    <property type="entry name" value="MEMBRANE-ANCHORED UBIQUITIN-FOLD PROTEIN"/>
    <property type="match status" value="1"/>
</dbReference>
<dbReference type="AlphaFoldDB" id="A0A7J8LMI9"/>
<evidence type="ECO:0000313" key="3">
    <source>
        <dbReference type="Proteomes" id="UP000593572"/>
    </source>
</evidence>
<dbReference type="Gene3D" id="3.10.20.90">
    <property type="entry name" value="Phosphatidylinositol 3-kinase Catalytic Subunit, Chain A, domain 1"/>
    <property type="match status" value="1"/>
</dbReference>
<dbReference type="Pfam" id="PF13881">
    <property type="entry name" value="Rad60-SLD_2"/>
    <property type="match status" value="1"/>
</dbReference>
<dbReference type="EMBL" id="JABEZX010000004">
    <property type="protein sequence ID" value="MBA0553655.1"/>
    <property type="molecule type" value="Genomic_DNA"/>
</dbReference>